<dbReference type="AlphaFoldDB" id="A0A3M2LZ18"/>
<keyword evidence="7" id="KW-1185">Reference proteome</keyword>
<comment type="caution">
    <text evidence="6">The sequence shown here is derived from an EMBL/GenBank/DDBJ whole genome shotgun (WGS) entry which is preliminary data.</text>
</comment>
<dbReference type="InterPro" id="IPR051011">
    <property type="entry name" value="Metal_resp_trans_reg"/>
</dbReference>
<dbReference type="SUPFAM" id="SSF46785">
    <property type="entry name" value="Winged helix' DNA-binding domain"/>
    <property type="match status" value="1"/>
</dbReference>
<gene>
    <name evidence="6" type="ORF">EBN88_11290</name>
</gene>
<keyword evidence="1" id="KW-0805">Transcription regulation</keyword>
<dbReference type="NCBIfam" id="NF033788">
    <property type="entry name" value="HTH_metalloreg"/>
    <property type="match status" value="1"/>
</dbReference>
<organism evidence="6 7">
    <name type="scientific">Streptomyces triticirhizae</name>
    <dbReference type="NCBI Taxonomy" id="2483353"/>
    <lineage>
        <taxon>Bacteria</taxon>
        <taxon>Bacillati</taxon>
        <taxon>Actinomycetota</taxon>
        <taxon>Actinomycetes</taxon>
        <taxon>Kitasatosporales</taxon>
        <taxon>Streptomycetaceae</taxon>
        <taxon>Streptomyces</taxon>
    </lineage>
</organism>
<dbReference type="GO" id="GO:0003677">
    <property type="term" value="F:DNA binding"/>
    <property type="evidence" value="ECO:0007669"/>
    <property type="project" value="UniProtKB-KW"/>
</dbReference>
<dbReference type="Gene3D" id="1.10.10.10">
    <property type="entry name" value="Winged helix-like DNA-binding domain superfamily/Winged helix DNA-binding domain"/>
    <property type="match status" value="1"/>
</dbReference>
<dbReference type="PRINTS" id="PR00778">
    <property type="entry name" value="HTHARSR"/>
</dbReference>
<dbReference type="RefSeq" id="WP_122183697.1">
    <property type="nucleotide sequence ID" value="NZ_RFFJ01000047.1"/>
</dbReference>
<evidence type="ECO:0000259" key="5">
    <source>
        <dbReference type="PROSITE" id="PS50987"/>
    </source>
</evidence>
<dbReference type="EMBL" id="RFFJ01000047">
    <property type="protein sequence ID" value="RMI41315.1"/>
    <property type="molecule type" value="Genomic_DNA"/>
</dbReference>
<proteinExistence type="predicted"/>
<dbReference type="GO" id="GO:0003700">
    <property type="term" value="F:DNA-binding transcription factor activity"/>
    <property type="evidence" value="ECO:0007669"/>
    <property type="project" value="InterPro"/>
</dbReference>
<sequence length="118" mass="12493">MNAPTHPSAATGAHPREPGPEQYARAAEVLTLLADRTRLVLLHTLSSGEADVTALTAASGAARPAVSQHLAKLRLGGLVSTRKEGRRVVYALRNRHIARLVAEALGHADHDLTESGPR</sequence>
<dbReference type="PROSITE" id="PS50987">
    <property type="entry name" value="HTH_ARSR_2"/>
    <property type="match status" value="1"/>
</dbReference>
<dbReference type="SMART" id="SM00418">
    <property type="entry name" value="HTH_ARSR"/>
    <property type="match status" value="1"/>
</dbReference>
<dbReference type="InterPro" id="IPR011991">
    <property type="entry name" value="ArsR-like_HTH"/>
</dbReference>
<keyword evidence="2" id="KW-0238">DNA-binding</keyword>
<dbReference type="InterPro" id="IPR001845">
    <property type="entry name" value="HTH_ArsR_DNA-bd_dom"/>
</dbReference>
<reference evidence="6 7" key="1">
    <citation type="submission" date="2018-10" db="EMBL/GenBank/DDBJ databases">
        <title>Isolation, diversity and antifungal activity of actinobacteria from wheat.</title>
        <authorList>
            <person name="Han C."/>
        </authorList>
    </citation>
    <scope>NUCLEOTIDE SEQUENCE [LARGE SCALE GENOMIC DNA]</scope>
    <source>
        <strain evidence="6 7">NEAU-YY642</strain>
    </source>
</reference>
<dbReference type="InterPro" id="IPR036388">
    <property type="entry name" value="WH-like_DNA-bd_sf"/>
</dbReference>
<dbReference type="InterPro" id="IPR036390">
    <property type="entry name" value="WH_DNA-bd_sf"/>
</dbReference>
<evidence type="ECO:0000256" key="4">
    <source>
        <dbReference type="SAM" id="MobiDB-lite"/>
    </source>
</evidence>
<accession>A0A3M2LZ18</accession>
<dbReference type="Proteomes" id="UP000278673">
    <property type="component" value="Unassembled WGS sequence"/>
</dbReference>
<name>A0A3M2LZ18_9ACTN</name>
<keyword evidence="3" id="KW-0804">Transcription</keyword>
<evidence type="ECO:0000256" key="1">
    <source>
        <dbReference type="ARBA" id="ARBA00023015"/>
    </source>
</evidence>
<evidence type="ECO:0000256" key="2">
    <source>
        <dbReference type="ARBA" id="ARBA00023125"/>
    </source>
</evidence>
<protein>
    <submittedName>
        <fullName evidence="6">Transcriptional regulator</fullName>
    </submittedName>
</protein>
<feature type="region of interest" description="Disordered" evidence="4">
    <location>
        <begin position="1"/>
        <end position="21"/>
    </location>
</feature>
<dbReference type="Pfam" id="PF01022">
    <property type="entry name" value="HTH_5"/>
    <property type="match status" value="1"/>
</dbReference>
<evidence type="ECO:0000313" key="6">
    <source>
        <dbReference type="EMBL" id="RMI41315.1"/>
    </source>
</evidence>
<dbReference type="CDD" id="cd00090">
    <property type="entry name" value="HTH_ARSR"/>
    <property type="match status" value="1"/>
</dbReference>
<evidence type="ECO:0000313" key="7">
    <source>
        <dbReference type="Proteomes" id="UP000278673"/>
    </source>
</evidence>
<evidence type="ECO:0000256" key="3">
    <source>
        <dbReference type="ARBA" id="ARBA00023163"/>
    </source>
</evidence>
<dbReference type="PANTHER" id="PTHR43132">
    <property type="entry name" value="ARSENICAL RESISTANCE OPERON REPRESSOR ARSR-RELATED"/>
    <property type="match status" value="1"/>
</dbReference>
<dbReference type="PANTHER" id="PTHR43132:SF8">
    <property type="entry name" value="HTH-TYPE TRANSCRIPTIONAL REGULATOR KMTR"/>
    <property type="match status" value="1"/>
</dbReference>
<feature type="domain" description="HTH arsR-type" evidence="5">
    <location>
        <begin position="18"/>
        <end position="112"/>
    </location>
</feature>